<dbReference type="Pfam" id="PF13560">
    <property type="entry name" value="HTH_31"/>
    <property type="match status" value="1"/>
</dbReference>
<feature type="compositionally biased region" description="Basic and acidic residues" evidence="1">
    <location>
        <begin position="1"/>
        <end position="18"/>
    </location>
</feature>
<dbReference type="PATRIC" id="fig|42234.21.peg.57"/>
<dbReference type="RefSeq" id="WP_050368838.1">
    <property type="nucleotide sequence ID" value="NZ_KQ257790.1"/>
</dbReference>
<evidence type="ECO:0000313" key="4">
    <source>
        <dbReference type="Proteomes" id="UP000037151"/>
    </source>
</evidence>
<dbReference type="Proteomes" id="UP000037151">
    <property type="component" value="Unassembled WGS sequence"/>
</dbReference>
<feature type="region of interest" description="Disordered" evidence="1">
    <location>
        <begin position="1"/>
        <end position="22"/>
    </location>
</feature>
<dbReference type="InterPro" id="IPR010982">
    <property type="entry name" value="Lambda_DNA-bd_dom_sf"/>
</dbReference>
<feature type="domain" description="HTH cro/C1-type" evidence="2">
    <location>
        <begin position="51"/>
        <end position="103"/>
    </location>
</feature>
<dbReference type="SUPFAM" id="SSF47413">
    <property type="entry name" value="lambda repressor-like DNA-binding domains"/>
    <property type="match status" value="1"/>
</dbReference>
<proteinExistence type="predicted"/>
<reference evidence="4" key="1">
    <citation type="submission" date="2014-07" db="EMBL/GenBank/DDBJ databases">
        <title>Genome sequencing of plant-pathogenic Streptomyces species.</title>
        <authorList>
            <person name="Harrison J."/>
            <person name="Sapp M."/>
            <person name="Thwaites R."/>
            <person name="Studholme D.J."/>
        </authorList>
    </citation>
    <scope>NUCLEOTIDE SEQUENCE [LARGE SCALE GENOMIC DNA]</scope>
    <source>
        <strain evidence="4">NCPPB 4445</strain>
    </source>
</reference>
<dbReference type="EMBL" id="JPPY01000002">
    <property type="protein sequence ID" value="KND40327.1"/>
    <property type="molecule type" value="Genomic_DNA"/>
</dbReference>
<dbReference type="CDD" id="cd00093">
    <property type="entry name" value="HTH_XRE"/>
    <property type="match status" value="1"/>
</dbReference>
<dbReference type="GO" id="GO:0003677">
    <property type="term" value="F:DNA binding"/>
    <property type="evidence" value="ECO:0007669"/>
    <property type="project" value="UniProtKB-KW"/>
</dbReference>
<dbReference type="SMART" id="SM00530">
    <property type="entry name" value="HTH_XRE"/>
    <property type="match status" value="1"/>
</dbReference>
<comment type="caution">
    <text evidence="3">The sequence shown here is derived from an EMBL/GenBank/DDBJ whole genome shotgun (WGS) entry which is preliminary data.</text>
</comment>
<dbReference type="InterPro" id="IPR043917">
    <property type="entry name" value="DUF5753"/>
</dbReference>
<keyword evidence="3" id="KW-0238">DNA-binding</keyword>
<evidence type="ECO:0000256" key="1">
    <source>
        <dbReference type="SAM" id="MobiDB-lite"/>
    </source>
</evidence>
<evidence type="ECO:0000259" key="2">
    <source>
        <dbReference type="PROSITE" id="PS50943"/>
    </source>
</evidence>
<accession>A0A0L0KQ62</accession>
<dbReference type="InterPro" id="IPR001387">
    <property type="entry name" value="Cro/C1-type_HTH"/>
</dbReference>
<dbReference type="PROSITE" id="PS50943">
    <property type="entry name" value="HTH_CROC1"/>
    <property type="match status" value="1"/>
</dbReference>
<evidence type="ECO:0000313" key="3">
    <source>
        <dbReference type="EMBL" id="KND40327.1"/>
    </source>
</evidence>
<dbReference type="Pfam" id="PF19054">
    <property type="entry name" value="DUF5753"/>
    <property type="match status" value="1"/>
</dbReference>
<sequence>MTERTRPKTGVEEPRNNEDDTGSLFFGDDEEVGLQPDATSKALVIAFGQTVKTLREREGMDRETFGARIGYSAATVASFEQGRRIMNGKTIDKAEEVLHANGLLSAWKEQMDRAQYPATFQGMAALEKTAMELLMYDTFMVNGLLQTPDYMRALMAMRRPLLDDDTIEQRVAARLARQEIFDRWPAPYLSFIIDEGVLLRPYGGTDVLRGQLEHLLMVGQQRSVEIQVMPFDREENAGFGGPFIVLTRRKDGKLFLYSEVAGVTSLQTDLGQTTLAHARYGIMRSQALPSRESMKKIEGILESL</sequence>
<name>A0A0L0KQ62_9ACTN</name>
<dbReference type="AlphaFoldDB" id="A0A0L0KQ62"/>
<dbReference type="OrthoDB" id="3669136at2"/>
<organism evidence="3 4">
    <name type="scientific">Streptomyces acidiscabies</name>
    <dbReference type="NCBI Taxonomy" id="42234"/>
    <lineage>
        <taxon>Bacteria</taxon>
        <taxon>Bacillati</taxon>
        <taxon>Actinomycetota</taxon>
        <taxon>Actinomycetes</taxon>
        <taxon>Kitasatosporales</taxon>
        <taxon>Streptomycetaceae</taxon>
        <taxon>Streptomyces</taxon>
    </lineage>
</organism>
<dbReference type="Gene3D" id="1.10.260.40">
    <property type="entry name" value="lambda repressor-like DNA-binding domains"/>
    <property type="match status" value="1"/>
</dbReference>
<gene>
    <name evidence="3" type="ORF">IQ63_00255</name>
</gene>
<protein>
    <submittedName>
        <fullName evidence="3">DNA-binding protein</fullName>
    </submittedName>
</protein>